<sequence>MFAFVFRRLGLVVPTFLGVTLFAFVLIRLIPGDP</sequence>
<dbReference type="EMBL" id="DMAI01000092">
    <property type="protein sequence ID" value="HAE46908.1"/>
    <property type="molecule type" value="Genomic_DNA"/>
</dbReference>
<organism evidence="2 3">
    <name type="scientific">Tistrella mobilis</name>
    <dbReference type="NCBI Taxonomy" id="171437"/>
    <lineage>
        <taxon>Bacteria</taxon>
        <taxon>Pseudomonadati</taxon>
        <taxon>Pseudomonadota</taxon>
        <taxon>Alphaproteobacteria</taxon>
        <taxon>Geminicoccales</taxon>
        <taxon>Geminicoccaceae</taxon>
        <taxon>Tistrella</taxon>
    </lineage>
</organism>
<evidence type="ECO:0000256" key="1">
    <source>
        <dbReference type="SAM" id="Phobius"/>
    </source>
</evidence>
<keyword evidence="1" id="KW-0472">Membrane</keyword>
<keyword evidence="1" id="KW-1133">Transmembrane helix</keyword>
<accession>A0A3B9IGT6</accession>
<reference evidence="2 3" key="1">
    <citation type="journal article" date="2018" name="Nat. Biotechnol.">
        <title>A standardized bacterial taxonomy based on genome phylogeny substantially revises the tree of life.</title>
        <authorList>
            <person name="Parks D.H."/>
            <person name="Chuvochina M."/>
            <person name="Waite D.W."/>
            <person name="Rinke C."/>
            <person name="Skarshewski A."/>
            <person name="Chaumeil P.A."/>
            <person name="Hugenholtz P."/>
        </authorList>
    </citation>
    <scope>NUCLEOTIDE SEQUENCE [LARGE SCALE GENOMIC DNA]</scope>
    <source>
        <strain evidence="2">UBA8739</strain>
    </source>
</reference>
<keyword evidence="1" id="KW-0812">Transmembrane</keyword>
<evidence type="ECO:0000313" key="3">
    <source>
        <dbReference type="Proteomes" id="UP000257706"/>
    </source>
</evidence>
<comment type="caution">
    <text evidence="2">The sequence shown here is derived from an EMBL/GenBank/DDBJ whole genome shotgun (WGS) entry which is preliminary data.</text>
</comment>
<protein>
    <submittedName>
        <fullName evidence="2">Peptide ABC transporter permease</fullName>
    </submittedName>
</protein>
<gene>
    <name evidence="2" type="ORF">DCK97_05765</name>
</gene>
<evidence type="ECO:0000313" key="2">
    <source>
        <dbReference type="EMBL" id="HAE46908.1"/>
    </source>
</evidence>
<feature type="non-terminal residue" evidence="2">
    <location>
        <position position="34"/>
    </location>
</feature>
<feature type="transmembrane region" description="Helical" evidence="1">
    <location>
        <begin position="9"/>
        <end position="30"/>
    </location>
</feature>
<name>A0A3B9IGT6_9PROT</name>
<dbReference type="Proteomes" id="UP000257706">
    <property type="component" value="Unassembled WGS sequence"/>
</dbReference>
<proteinExistence type="predicted"/>
<dbReference type="AlphaFoldDB" id="A0A3B9IGT6"/>